<evidence type="ECO:0000256" key="2">
    <source>
        <dbReference type="SAM" id="Phobius"/>
    </source>
</evidence>
<feature type="region of interest" description="Disordered" evidence="1">
    <location>
        <begin position="52"/>
        <end position="93"/>
    </location>
</feature>
<dbReference type="AlphaFoldDB" id="A0A9N9HUI3"/>
<name>A0A9N9HUI3_9GLOM</name>
<keyword evidence="2" id="KW-0812">Transmembrane</keyword>
<keyword evidence="2" id="KW-1133">Transmembrane helix</keyword>
<gene>
    <name evidence="4" type="ORF">ALEPTO_LOCUS11738</name>
</gene>
<comment type="caution">
    <text evidence="4">The sequence shown here is derived from an EMBL/GenBank/DDBJ whole genome shotgun (WGS) entry which is preliminary data.</text>
</comment>
<reference evidence="4" key="1">
    <citation type="submission" date="2021-06" db="EMBL/GenBank/DDBJ databases">
        <authorList>
            <person name="Kallberg Y."/>
            <person name="Tangrot J."/>
            <person name="Rosling A."/>
        </authorList>
    </citation>
    <scope>NUCLEOTIDE SEQUENCE</scope>
    <source>
        <strain evidence="4">FL130A</strain>
    </source>
</reference>
<feature type="compositionally biased region" description="Polar residues" evidence="1">
    <location>
        <begin position="61"/>
        <end position="74"/>
    </location>
</feature>
<accession>A0A9N9HUI3</accession>
<keyword evidence="5" id="KW-1185">Reference proteome</keyword>
<dbReference type="Pfam" id="PF15535">
    <property type="entry name" value="Ntox37"/>
    <property type="match status" value="1"/>
</dbReference>
<protein>
    <submittedName>
        <fullName evidence="4">806_t:CDS:1</fullName>
    </submittedName>
</protein>
<dbReference type="Proteomes" id="UP000789508">
    <property type="component" value="Unassembled WGS sequence"/>
</dbReference>
<dbReference type="EMBL" id="CAJVPS010020874">
    <property type="protein sequence ID" value="CAG8705727.1"/>
    <property type="molecule type" value="Genomic_DNA"/>
</dbReference>
<keyword evidence="2" id="KW-0472">Membrane</keyword>
<feature type="transmembrane region" description="Helical" evidence="2">
    <location>
        <begin position="15"/>
        <end position="35"/>
    </location>
</feature>
<evidence type="ECO:0000313" key="4">
    <source>
        <dbReference type="EMBL" id="CAG8705727.1"/>
    </source>
</evidence>
<evidence type="ECO:0000313" key="5">
    <source>
        <dbReference type="Proteomes" id="UP000789508"/>
    </source>
</evidence>
<dbReference type="InterPro" id="IPR029108">
    <property type="entry name" value="Ntox37-like_C"/>
</dbReference>
<evidence type="ECO:0000256" key="1">
    <source>
        <dbReference type="SAM" id="MobiDB-lite"/>
    </source>
</evidence>
<feature type="domain" description="Toxin 37-like C-terminal" evidence="3">
    <location>
        <begin position="75"/>
        <end position="144"/>
    </location>
</feature>
<proteinExistence type="predicted"/>
<evidence type="ECO:0000259" key="3">
    <source>
        <dbReference type="Pfam" id="PF15535"/>
    </source>
</evidence>
<organism evidence="4 5">
    <name type="scientific">Ambispora leptoticha</name>
    <dbReference type="NCBI Taxonomy" id="144679"/>
    <lineage>
        <taxon>Eukaryota</taxon>
        <taxon>Fungi</taxon>
        <taxon>Fungi incertae sedis</taxon>
        <taxon>Mucoromycota</taxon>
        <taxon>Glomeromycotina</taxon>
        <taxon>Glomeromycetes</taxon>
        <taxon>Archaeosporales</taxon>
        <taxon>Ambisporaceae</taxon>
        <taxon>Ambispora</taxon>
    </lineage>
</organism>
<sequence>MGNGQSNLSDKEKTAAIIGGAVVGGIIIGVTAGLATPLVAAAGKAGIDYVSNSGESSSNSPAPMQTRMNTSSGIKSPGVPTATDGFVAPRNWNGEMVKSPNGFGRGYKDVKGNVWVPSGNFGHGGANWEVQRPNGDHYHVYPGGRTRHH</sequence>